<dbReference type="GO" id="GO:0008865">
    <property type="term" value="F:fructokinase activity"/>
    <property type="evidence" value="ECO:0007669"/>
    <property type="project" value="TreeGrafter"/>
</dbReference>
<dbReference type="GO" id="GO:0005829">
    <property type="term" value="C:cytosol"/>
    <property type="evidence" value="ECO:0007669"/>
    <property type="project" value="TreeGrafter"/>
</dbReference>
<evidence type="ECO:0000256" key="5">
    <source>
        <dbReference type="ARBA" id="ARBA00022840"/>
    </source>
</evidence>
<evidence type="ECO:0000256" key="3">
    <source>
        <dbReference type="ARBA" id="ARBA00022741"/>
    </source>
</evidence>
<comment type="similarity">
    <text evidence="1 6">Belongs to the hexokinase family.</text>
</comment>
<dbReference type="PRINTS" id="PR00475">
    <property type="entry name" value="HEXOKINASE"/>
</dbReference>
<dbReference type="EC" id="2.7.1.-" evidence="6"/>
<name>A0A136JHV4_9PEZI</name>
<dbReference type="Gene3D" id="3.40.367.20">
    <property type="match status" value="1"/>
</dbReference>
<evidence type="ECO:0000259" key="9">
    <source>
        <dbReference type="Pfam" id="PF03727"/>
    </source>
</evidence>
<dbReference type="GO" id="GO:0005739">
    <property type="term" value="C:mitochondrion"/>
    <property type="evidence" value="ECO:0007669"/>
    <property type="project" value="TreeGrafter"/>
</dbReference>
<reference evidence="11" key="1">
    <citation type="submission" date="2016-02" db="EMBL/GenBank/DDBJ databases">
        <title>Draft genome sequence of Microdochium bolleyi, a fungal endophyte of beachgrass.</title>
        <authorList>
            <consortium name="DOE Joint Genome Institute"/>
            <person name="David A.S."/>
            <person name="May G."/>
            <person name="Haridas S."/>
            <person name="Lim J."/>
            <person name="Wang M."/>
            <person name="Labutti K."/>
            <person name="Lipzen A."/>
            <person name="Barry K."/>
            <person name="Grigoriev I.V."/>
        </authorList>
    </citation>
    <scope>NUCLEOTIDE SEQUENCE [LARGE SCALE GENOMIC DNA]</scope>
    <source>
        <strain evidence="11">J235TASD1</strain>
    </source>
</reference>
<evidence type="ECO:0000256" key="4">
    <source>
        <dbReference type="ARBA" id="ARBA00022777"/>
    </source>
</evidence>
<dbReference type="GO" id="GO:0005536">
    <property type="term" value="F:D-glucose binding"/>
    <property type="evidence" value="ECO:0007669"/>
    <property type="project" value="InterPro"/>
</dbReference>
<dbReference type="OrthoDB" id="419537at2759"/>
<feature type="domain" description="Hexokinase N-terminal" evidence="8">
    <location>
        <begin position="67"/>
        <end position="255"/>
    </location>
</feature>
<dbReference type="InterPro" id="IPR001312">
    <property type="entry name" value="Hexokinase"/>
</dbReference>
<dbReference type="STRING" id="196109.A0A136JHV4"/>
<dbReference type="UniPathway" id="UPA00109">
    <property type="reaction ID" value="UER00180"/>
</dbReference>
<dbReference type="PANTHER" id="PTHR19443:SF24">
    <property type="entry name" value="PHOSPHOTRANSFERASE"/>
    <property type="match status" value="1"/>
</dbReference>
<dbReference type="PANTHER" id="PTHR19443">
    <property type="entry name" value="HEXOKINASE"/>
    <property type="match status" value="1"/>
</dbReference>
<feature type="domain" description="Hexokinase C-terminal" evidence="9">
    <location>
        <begin position="534"/>
        <end position="607"/>
    </location>
</feature>
<dbReference type="InterPro" id="IPR043129">
    <property type="entry name" value="ATPase_NBD"/>
</dbReference>
<evidence type="ECO:0000256" key="1">
    <source>
        <dbReference type="ARBA" id="ARBA00009225"/>
    </source>
</evidence>
<dbReference type="InterPro" id="IPR022673">
    <property type="entry name" value="Hexokinase_C"/>
</dbReference>
<dbReference type="InParanoid" id="A0A136JHV4"/>
<dbReference type="PROSITE" id="PS51748">
    <property type="entry name" value="HEXOKINASE_2"/>
    <property type="match status" value="1"/>
</dbReference>
<dbReference type="GO" id="GO:0004340">
    <property type="term" value="F:glucokinase activity"/>
    <property type="evidence" value="ECO:0007669"/>
    <property type="project" value="TreeGrafter"/>
</dbReference>
<evidence type="ECO:0000256" key="2">
    <source>
        <dbReference type="ARBA" id="ARBA00022679"/>
    </source>
</evidence>
<dbReference type="InterPro" id="IPR022672">
    <property type="entry name" value="Hexokinase_N"/>
</dbReference>
<evidence type="ECO:0000256" key="7">
    <source>
        <dbReference type="SAM" id="MobiDB-lite"/>
    </source>
</evidence>
<evidence type="ECO:0000313" key="10">
    <source>
        <dbReference type="EMBL" id="KXJ96735.1"/>
    </source>
</evidence>
<keyword evidence="3 6" id="KW-0547">Nucleotide-binding</keyword>
<dbReference type="AlphaFoldDB" id="A0A136JHV4"/>
<organism evidence="10 11">
    <name type="scientific">Microdochium bolleyi</name>
    <dbReference type="NCBI Taxonomy" id="196109"/>
    <lineage>
        <taxon>Eukaryota</taxon>
        <taxon>Fungi</taxon>
        <taxon>Dikarya</taxon>
        <taxon>Ascomycota</taxon>
        <taxon>Pezizomycotina</taxon>
        <taxon>Sordariomycetes</taxon>
        <taxon>Xylariomycetidae</taxon>
        <taxon>Xylariales</taxon>
        <taxon>Microdochiaceae</taxon>
        <taxon>Microdochium</taxon>
    </lineage>
</organism>
<dbReference type="GO" id="GO:0006006">
    <property type="term" value="P:glucose metabolic process"/>
    <property type="evidence" value="ECO:0007669"/>
    <property type="project" value="TreeGrafter"/>
</dbReference>
<sequence>MATFRKAVLATLQQILRGKSLLQAIISYWINPRQQDRRSSPELCEQVYVPKDAAQFLQELEEAFIGQIQQNRLRTLSDALKAQYRDRLHIVGENMLPSFNHLLPTGNEVGEHLALDVGGSTLRVALVHLRGRAMRGREAEIARMSCFKITPEIKQLEGLAFFDWMAERIHEVLGDERSSTREEIRLGLAWSFAIDQVSPGGALLMGMGKGFLATRGLMGQDLGELIRFSCKKRGLNVRLGAIVNDGSATLLSQAYVHNSTHFGLILGTGSNMSVHLPVSALGRAKYGQRPDAWFAAATHVIVNTEMSMFGKGHLPMTKWDELLNENHPRPDFQPLEHLVSGYYLGEICRLVLVEAIHSVGIFGGEVPPSLEKPFSLDTATVSKLESDTTSKLEFGLPYFLSQHECRVEPTPEDVNFLRMIASMVSRRAAAIIATCVFSLWELRHETEAEDQLLRKTKSSIATRATASTRANTSISSVGDSGADAHESTEVQSPPTPPEEKDMFLPVHKGPLPPSISQTGESCPADDSTTTTSTSSLTTTVAYNGSVIEHYPNLRANCQAYLDDLVRSSRFHQHANGAGAATATVSSPVELVHAVESSLLGAAVALACVAEEEVQLAAAARATDDATGIIAAA</sequence>
<protein>
    <recommendedName>
        <fullName evidence="6">Phosphotransferase</fullName>
        <ecNumber evidence="6">2.7.1.-</ecNumber>
    </recommendedName>
</protein>
<dbReference type="SUPFAM" id="SSF53067">
    <property type="entry name" value="Actin-like ATPase domain"/>
    <property type="match status" value="2"/>
</dbReference>
<keyword evidence="6" id="KW-0324">Glycolysis</keyword>
<dbReference type="Pfam" id="PF03727">
    <property type="entry name" value="Hexokinase_2"/>
    <property type="match status" value="2"/>
</dbReference>
<dbReference type="GO" id="GO:0001678">
    <property type="term" value="P:intracellular glucose homeostasis"/>
    <property type="evidence" value="ECO:0007669"/>
    <property type="project" value="InterPro"/>
</dbReference>
<accession>A0A136JHV4</accession>
<feature type="domain" description="Hexokinase C-terminal" evidence="9">
    <location>
        <begin position="262"/>
        <end position="445"/>
    </location>
</feature>
<dbReference type="Gene3D" id="3.30.420.40">
    <property type="match status" value="1"/>
</dbReference>
<dbReference type="GO" id="GO:0005524">
    <property type="term" value="F:ATP binding"/>
    <property type="evidence" value="ECO:0007669"/>
    <property type="project" value="UniProtKB-UniRule"/>
</dbReference>
<feature type="compositionally biased region" description="Low complexity" evidence="7">
    <location>
        <begin position="461"/>
        <end position="476"/>
    </location>
</feature>
<keyword evidence="2 6" id="KW-0808">Transferase</keyword>
<dbReference type="GO" id="GO:0019158">
    <property type="term" value="F:mannokinase activity"/>
    <property type="evidence" value="ECO:0007669"/>
    <property type="project" value="TreeGrafter"/>
</dbReference>
<keyword evidence="11" id="KW-1185">Reference proteome</keyword>
<feature type="region of interest" description="Disordered" evidence="7">
    <location>
        <begin position="461"/>
        <end position="534"/>
    </location>
</feature>
<dbReference type="Proteomes" id="UP000070501">
    <property type="component" value="Unassembled WGS sequence"/>
</dbReference>
<dbReference type="GO" id="GO:0006096">
    <property type="term" value="P:glycolytic process"/>
    <property type="evidence" value="ECO:0007669"/>
    <property type="project" value="UniProtKB-UniPathway"/>
</dbReference>
<keyword evidence="5 6" id="KW-0067">ATP-binding</keyword>
<dbReference type="EMBL" id="KQ964245">
    <property type="protein sequence ID" value="KXJ96735.1"/>
    <property type="molecule type" value="Genomic_DNA"/>
</dbReference>
<dbReference type="GO" id="GO:0006013">
    <property type="term" value="P:mannose metabolic process"/>
    <property type="evidence" value="ECO:0007669"/>
    <property type="project" value="TreeGrafter"/>
</dbReference>
<evidence type="ECO:0000259" key="8">
    <source>
        <dbReference type="Pfam" id="PF00349"/>
    </source>
</evidence>
<dbReference type="Pfam" id="PF00349">
    <property type="entry name" value="Hexokinase_1"/>
    <property type="match status" value="1"/>
</dbReference>
<evidence type="ECO:0000313" key="11">
    <source>
        <dbReference type="Proteomes" id="UP000070501"/>
    </source>
</evidence>
<evidence type="ECO:0000256" key="6">
    <source>
        <dbReference type="RuleBase" id="RU362007"/>
    </source>
</evidence>
<proteinExistence type="inferred from homology"/>
<gene>
    <name evidence="10" type="ORF">Micbo1qcDRAFT_191404</name>
</gene>
<keyword evidence="4 6" id="KW-0418">Kinase</keyword>